<dbReference type="AlphaFoldDB" id="A0A1S3KHP2"/>
<dbReference type="SUPFAM" id="SSF48065">
    <property type="entry name" value="DBL homology domain (DH-domain)"/>
    <property type="match status" value="1"/>
</dbReference>
<feature type="compositionally biased region" description="Basic residues" evidence="1">
    <location>
        <begin position="1"/>
        <end position="11"/>
    </location>
</feature>
<sequence length="787" mass="89648">MNFRPKSRKRTSNPLSRLDTLVHGGVPHSSNHRGSTESAPTVVLDWDDDEEEGGTEEQRKEREEREGVLPSPSVSPVPWLTDQDALAALTETLSGKQTTGLLNQANKHKGKFLTVPAYSSRSSSAATSEESDEGDETRNAHETPLPILRRGRRAAIFETQEIGDTSPYISPAEEYTDDEDESPSLRRRRRSSLGDLPSDTAEGAPKSPPSTNHAEHRRHRKKVLTKRNTIADFGLPRSQSGSTQSLNQNEDAKKVKSLSLLKLIDKKRSKTLAAFEEMLSKLKPSEFKDNTLIRYKDLHWSDLIASTDKSTGDSLPIPETERKRREAVWELLKSECVFLVDHLMVLKHCFMEPLKKVQVEGFLMSADVQELFGNLDELCYVSYTFCKDFLASLLKDMGPTCFGSTAALISAFERLTKHSRNGEVYHRYCLNYSNALAHLENVRKQHEEFGEFDKWCSQDPRCNRLQLTDLLVAPMQHWTKMPLLLKEIRKYTENTEERMQLTESIEDVEKSLEQLNDKMKWVKNFERVLEIQHQIVWPSISETDPKSFIPEFLKSTLSQQPCERLLASPKRHLMYEGPVTLVEQSKGQEMYIFLFDDIFLLTKLKKSHRKKTSVVDQNPNNYKADASPGTYTVYRQPISLDRFSLHDVGPAEAQANGLKNAFVIVQITRFQQIVGIYTFQAPSETAKAAWLDNLREAKEKYNGDRNASRHNSFKENLNPSNTGAVSQTLTVTPQLVPDSRNSPRLVKKRSEMRRIHERSQTIDMSGYGTLPKSFVQHKTKSVDSVYL</sequence>
<dbReference type="Pfam" id="PF00621">
    <property type="entry name" value="RhoGEF"/>
    <property type="match status" value="1"/>
</dbReference>
<feature type="compositionally biased region" description="Basic residues" evidence="1">
    <location>
        <begin position="215"/>
        <end position="225"/>
    </location>
</feature>
<dbReference type="InterPro" id="IPR040181">
    <property type="entry name" value="PKHG5/7"/>
</dbReference>
<dbReference type="GeneID" id="106182065"/>
<dbReference type="CDD" id="cd00160">
    <property type="entry name" value="RhoGEF"/>
    <property type="match status" value="1"/>
</dbReference>
<evidence type="ECO:0000259" key="2">
    <source>
        <dbReference type="PROSITE" id="PS50003"/>
    </source>
</evidence>
<reference evidence="5" key="1">
    <citation type="submission" date="2025-08" db="UniProtKB">
        <authorList>
            <consortium name="RefSeq"/>
        </authorList>
    </citation>
    <scope>IDENTIFICATION</scope>
    <source>
        <tissue evidence="5">Gonads</tissue>
    </source>
</reference>
<feature type="compositionally biased region" description="Basic and acidic residues" evidence="1">
    <location>
        <begin position="56"/>
        <end position="67"/>
    </location>
</feature>
<dbReference type="PROSITE" id="PS50010">
    <property type="entry name" value="DH_2"/>
    <property type="match status" value="1"/>
</dbReference>
<evidence type="ECO:0000259" key="3">
    <source>
        <dbReference type="PROSITE" id="PS50010"/>
    </source>
</evidence>
<keyword evidence="4" id="KW-1185">Reference proteome</keyword>
<dbReference type="GO" id="GO:0005085">
    <property type="term" value="F:guanyl-nucleotide exchange factor activity"/>
    <property type="evidence" value="ECO:0007669"/>
    <property type="project" value="InterPro"/>
</dbReference>
<dbReference type="GO" id="GO:0007266">
    <property type="term" value="P:Rho protein signal transduction"/>
    <property type="evidence" value="ECO:0007669"/>
    <property type="project" value="TreeGrafter"/>
</dbReference>
<dbReference type="InParanoid" id="A0A1S3KHP2"/>
<feature type="compositionally biased region" description="Low complexity" evidence="1">
    <location>
        <begin position="68"/>
        <end position="78"/>
    </location>
</feature>
<evidence type="ECO:0000313" key="4">
    <source>
        <dbReference type="Proteomes" id="UP000085678"/>
    </source>
</evidence>
<dbReference type="Gene3D" id="2.30.29.30">
    <property type="entry name" value="Pleckstrin-homology domain (PH domain)/Phosphotyrosine-binding domain (PTB)"/>
    <property type="match status" value="1"/>
</dbReference>
<feature type="domain" description="DH" evidence="3">
    <location>
        <begin position="323"/>
        <end position="518"/>
    </location>
</feature>
<feature type="region of interest" description="Disordered" evidence="1">
    <location>
        <begin position="1"/>
        <end position="79"/>
    </location>
</feature>
<protein>
    <submittedName>
        <fullName evidence="5">Pleckstrin homology domain-containing family G member 5</fullName>
    </submittedName>
</protein>
<feature type="region of interest" description="Disordered" evidence="1">
    <location>
        <begin position="701"/>
        <end position="724"/>
    </location>
</feature>
<organism evidence="4 5">
    <name type="scientific">Lingula anatina</name>
    <name type="common">Brachiopod</name>
    <name type="synonym">Lingula unguis</name>
    <dbReference type="NCBI Taxonomy" id="7574"/>
    <lineage>
        <taxon>Eukaryota</taxon>
        <taxon>Metazoa</taxon>
        <taxon>Spiralia</taxon>
        <taxon>Lophotrochozoa</taxon>
        <taxon>Brachiopoda</taxon>
        <taxon>Linguliformea</taxon>
        <taxon>Lingulata</taxon>
        <taxon>Lingulida</taxon>
        <taxon>Linguloidea</taxon>
        <taxon>Lingulidae</taxon>
        <taxon>Lingula</taxon>
    </lineage>
</organism>
<dbReference type="SMART" id="SM00325">
    <property type="entry name" value="RhoGEF"/>
    <property type="match status" value="1"/>
</dbReference>
<dbReference type="Pfam" id="PF16652">
    <property type="entry name" value="PH_13"/>
    <property type="match status" value="1"/>
</dbReference>
<dbReference type="PANTHER" id="PTHR13217:SF6">
    <property type="entry name" value="PLECKSTRIN HOMOLOGY DOMAIN-CONTAINING FAMILY G MEMBER 7"/>
    <property type="match status" value="1"/>
</dbReference>
<feature type="compositionally biased region" description="Low complexity" evidence="1">
    <location>
        <begin position="119"/>
        <end position="128"/>
    </location>
</feature>
<dbReference type="CDD" id="cd13245">
    <property type="entry name" value="PH_PLEKHG7"/>
    <property type="match status" value="1"/>
</dbReference>
<name>A0A1S3KHP2_LINAN</name>
<feature type="compositionally biased region" description="Polar residues" evidence="1">
    <location>
        <begin position="28"/>
        <end position="39"/>
    </location>
</feature>
<dbReference type="InterPro" id="IPR011993">
    <property type="entry name" value="PH-like_dom_sf"/>
</dbReference>
<dbReference type="Proteomes" id="UP000085678">
    <property type="component" value="Unplaced"/>
</dbReference>
<dbReference type="InterPro" id="IPR035899">
    <property type="entry name" value="DBL_dom_sf"/>
</dbReference>
<gene>
    <name evidence="5" type="primary">LOC106182065</name>
</gene>
<accession>A0A1S3KHP2</accession>
<evidence type="ECO:0000313" key="5">
    <source>
        <dbReference type="RefSeq" id="XP_013422148.1"/>
    </source>
</evidence>
<feature type="compositionally biased region" description="Acidic residues" evidence="1">
    <location>
        <begin position="45"/>
        <end position="55"/>
    </location>
</feature>
<feature type="compositionally biased region" description="Polar residues" evidence="1">
    <location>
        <begin position="714"/>
        <end position="724"/>
    </location>
</feature>
<feature type="compositionally biased region" description="Polar residues" evidence="1">
    <location>
        <begin position="237"/>
        <end position="249"/>
    </location>
</feature>
<feature type="domain" description="PH" evidence="2">
    <location>
        <begin position="572"/>
        <end position="699"/>
    </location>
</feature>
<dbReference type="RefSeq" id="XP_013422148.1">
    <property type="nucleotide sequence ID" value="XM_013566694.1"/>
</dbReference>
<dbReference type="KEGG" id="lak:106182065"/>
<dbReference type="SUPFAM" id="SSF50729">
    <property type="entry name" value="PH domain-like"/>
    <property type="match status" value="1"/>
</dbReference>
<evidence type="ECO:0000256" key="1">
    <source>
        <dbReference type="SAM" id="MobiDB-lite"/>
    </source>
</evidence>
<feature type="region of interest" description="Disordered" evidence="1">
    <location>
        <begin position="100"/>
        <end position="251"/>
    </location>
</feature>
<dbReference type="OrthoDB" id="5585231at2759"/>
<proteinExistence type="predicted"/>
<dbReference type="InterPro" id="IPR001849">
    <property type="entry name" value="PH_domain"/>
</dbReference>
<dbReference type="PANTHER" id="PTHR13217">
    <property type="entry name" value="PLECKSTRIN HOMOLOGY DOMAIN-CONTAINING FAMILY G MEMBER 7"/>
    <property type="match status" value="1"/>
</dbReference>
<dbReference type="Gene3D" id="1.20.900.10">
    <property type="entry name" value="Dbl homology (DH) domain"/>
    <property type="match status" value="1"/>
</dbReference>
<dbReference type="PROSITE" id="PS50003">
    <property type="entry name" value="PH_DOMAIN"/>
    <property type="match status" value="1"/>
</dbReference>
<dbReference type="InterPro" id="IPR000219">
    <property type="entry name" value="DH_dom"/>
</dbReference>
<dbReference type="STRING" id="7574.A0A1S3KHP2"/>
<dbReference type="SMART" id="SM00233">
    <property type="entry name" value="PH"/>
    <property type="match status" value="1"/>
</dbReference>